<dbReference type="SUPFAM" id="SSF53098">
    <property type="entry name" value="Ribonuclease H-like"/>
    <property type="match status" value="1"/>
</dbReference>
<dbReference type="PANTHER" id="PTHR45913">
    <property type="entry name" value="EPM2A-INTERACTING PROTEIN 1"/>
    <property type="match status" value="1"/>
</dbReference>
<organism evidence="1 2">
    <name type="scientific">Zootermopsis nevadensis</name>
    <name type="common">Dampwood termite</name>
    <dbReference type="NCBI Taxonomy" id="136037"/>
    <lineage>
        <taxon>Eukaryota</taxon>
        <taxon>Metazoa</taxon>
        <taxon>Ecdysozoa</taxon>
        <taxon>Arthropoda</taxon>
        <taxon>Hexapoda</taxon>
        <taxon>Insecta</taxon>
        <taxon>Pterygota</taxon>
        <taxon>Neoptera</taxon>
        <taxon>Polyneoptera</taxon>
        <taxon>Dictyoptera</taxon>
        <taxon>Blattodea</taxon>
        <taxon>Blattoidea</taxon>
        <taxon>Termitoidae</taxon>
        <taxon>Termopsidae</taxon>
        <taxon>Zootermopsis</taxon>
    </lineage>
</organism>
<proteinExistence type="predicted"/>
<dbReference type="Proteomes" id="UP000027135">
    <property type="component" value="Unassembled WGS sequence"/>
</dbReference>
<dbReference type="eggNOG" id="ENOG502QT83">
    <property type="taxonomic scope" value="Eukaryota"/>
</dbReference>
<name>A0A067QIZ6_ZOONE</name>
<sequence>KRKGNFVRHYDKEYLKLGFIVAPGSELSPRPLCVICSEVLSNDAMKPSKLARHLHSKHRDFTDKPLDVFNRLRDQMKLQKTQMKTMTISDKSLLKASYLVALRIAKTKKLFTIGEELVQPCILDVVQEILGPQATKKLEAIPLSDTTIQRRIVDMAIDIEKQVVEGINKSRCFAIQLDESTDVTQGLDWSKCVGVCTDGAASMTGRRSGVVAKIKEVAHPEVLFTDCMIHRKHLAAKKLSTELNTVMNDAVKIINEIRSRATNSRLFTTLCESMDSHHQHLLLHAEVRVLARPFELREEVKQFLRERKSDLVEPLFNEEWMTKLTYMPDIFNLMNELNISVQGSCTNIFTLRNKMDAFKKKLALWDSRVQEEDIEMFPLLGEFLNAADINQKVIFNIISQHLRALAENFNNYFPENEDPRKGNLWINNPFLEDIKSCALDLHEKEKLIELSSDVTLVSRHKMQKLPQFCISLDKEYPSLSYKAIKLLVVFSTSYLCEKTFPAMSVIKTKQRNRVDVNPALR</sequence>
<reference evidence="1 2" key="1">
    <citation type="journal article" date="2014" name="Nat. Commun.">
        <title>Molecular traces of alternative social organization in a termite genome.</title>
        <authorList>
            <person name="Terrapon N."/>
            <person name="Li C."/>
            <person name="Robertson H.M."/>
            <person name="Ji L."/>
            <person name="Meng X."/>
            <person name="Booth W."/>
            <person name="Chen Z."/>
            <person name="Childers C.P."/>
            <person name="Glastad K.M."/>
            <person name="Gokhale K."/>
            <person name="Gowin J."/>
            <person name="Gronenberg W."/>
            <person name="Hermansen R.A."/>
            <person name="Hu H."/>
            <person name="Hunt B.G."/>
            <person name="Huylmans A.K."/>
            <person name="Khalil S.M."/>
            <person name="Mitchell R.D."/>
            <person name="Munoz-Torres M.C."/>
            <person name="Mustard J.A."/>
            <person name="Pan H."/>
            <person name="Reese J.T."/>
            <person name="Scharf M.E."/>
            <person name="Sun F."/>
            <person name="Vogel H."/>
            <person name="Xiao J."/>
            <person name="Yang W."/>
            <person name="Yang Z."/>
            <person name="Yang Z."/>
            <person name="Zhou J."/>
            <person name="Zhu J."/>
            <person name="Brent C.S."/>
            <person name="Elsik C.G."/>
            <person name="Goodisman M.A."/>
            <person name="Liberles D.A."/>
            <person name="Roe R.M."/>
            <person name="Vargo E.L."/>
            <person name="Vilcinskas A."/>
            <person name="Wang J."/>
            <person name="Bornberg-Bauer E."/>
            <person name="Korb J."/>
            <person name="Zhang G."/>
            <person name="Liebig J."/>
        </authorList>
    </citation>
    <scope>NUCLEOTIDE SEQUENCE [LARGE SCALE GENOMIC DNA]</scope>
    <source>
        <tissue evidence="1">Whole organism</tissue>
    </source>
</reference>
<evidence type="ECO:0000313" key="1">
    <source>
        <dbReference type="EMBL" id="KDR08680.1"/>
    </source>
</evidence>
<dbReference type="PANTHER" id="PTHR45913:SF19">
    <property type="entry name" value="LOW QUALITY PROTEIN: ZINC FINGER BED DOMAIN-CONTAINING PROTEIN 5-LIKE"/>
    <property type="match status" value="1"/>
</dbReference>
<dbReference type="InterPro" id="IPR012337">
    <property type="entry name" value="RNaseH-like_sf"/>
</dbReference>
<gene>
    <name evidence="1" type="ORF">L798_01578</name>
</gene>
<dbReference type="EMBL" id="KK853308">
    <property type="protein sequence ID" value="KDR08680.1"/>
    <property type="molecule type" value="Genomic_DNA"/>
</dbReference>
<dbReference type="AlphaFoldDB" id="A0A067QIZ6"/>
<keyword evidence="2" id="KW-1185">Reference proteome</keyword>
<protein>
    <submittedName>
        <fullName evidence="1">Zinc finger MYM-type protein 6</fullName>
    </submittedName>
</protein>
<dbReference type="InParanoid" id="A0A067QIZ6"/>
<feature type="non-terminal residue" evidence="1">
    <location>
        <position position="1"/>
    </location>
</feature>
<dbReference type="STRING" id="136037.A0A067QIZ6"/>
<evidence type="ECO:0000313" key="2">
    <source>
        <dbReference type="Proteomes" id="UP000027135"/>
    </source>
</evidence>
<accession>A0A067QIZ6</accession>
<dbReference type="OMA" id="FTLRNYY"/>
<feature type="non-terminal residue" evidence="1">
    <location>
        <position position="521"/>
    </location>
</feature>